<dbReference type="AlphaFoldDB" id="A0AAD4VFD3"/>
<accession>A0AAD4VFD3</accession>
<feature type="domain" description="Retrotransposon gag" evidence="1">
    <location>
        <begin position="67"/>
        <end position="126"/>
    </location>
</feature>
<organism evidence="2 3">
    <name type="scientific">Prunus dulcis</name>
    <name type="common">Almond</name>
    <name type="synonym">Amygdalus dulcis</name>
    <dbReference type="NCBI Taxonomy" id="3755"/>
    <lineage>
        <taxon>Eukaryota</taxon>
        <taxon>Viridiplantae</taxon>
        <taxon>Streptophyta</taxon>
        <taxon>Embryophyta</taxon>
        <taxon>Tracheophyta</taxon>
        <taxon>Spermatophyta</taxon>
        <taxon>Magnoliopsida</taxon>
        <taxon>eudicotyledons</taxon>
        <taxon>Gunneridae</taxon>
        <taxon>Pentapetalae</taxon>
        <taxon>rosids</taxon>
        <taxon>fabids</taxon>
        <taxon>Rosales</taxon>
        <taxon>Rosaceae</taxon>
        <taxon>Amygdaloideae</taxon>
        <taxon>Amygdaleae</taxon>
        <taxon>Prunus</taxon>
    </lineage>
</organism>
<dbReference type="PANTHER" id="PTHR33223:SF10">
    <property type="entry name" value="AMINOTRANSFERASE-LIKE PLANT MOBILE DOMAIN-CONTAINING PROTEIN"/>
    <property type="match status" value="1"/>
</dbReference>
<comment type="caution">
    <text evidence="2">The sequence shown here is derived from an EMBL/GenBank/DDBJ whole genome shotgun (WGS) entry which is preliminary data.</text>
</comment>
<evidence type="ECO:0000313" key="2">
    <source>
        <dbReference type="EMBL" id="KAI5322877.1"/>
    </source>
</evidence>
<evidence type="ECO:0000313" key="3">
    <source>
        <dbReference type="Proteomes" id="UP001054821"/>
    </source>
</evidence>
<sequence length="127" mass="15065">MEDTLHNEVDQVNSSSFTNEIEYVAPPKRFSTLSFTPFKQDSDPESHLKHFKSVMILYKFEDALMYKVFAMTLRGATQDWFHTIPSRSIRSFRELVLVFTKEYTSYRTIKKNPNHLFNLHNKHDESL</sequence>
<dbReference type="EMBL" id="JAJFAZ020000006">
    <property type="protein sequence ID" value="KAI5322877.1"/>
    <property type="molecule type" value="Genomic_DNA"/>
</dbReference>
<gene>
    <name evidence="2" type="ORF">L3X38_031949</name>
</gene>
<keyword evidence="3" id="KW-1185">Reference proteome</keyword>
<dbReference type="PANTHER" id="PTHR33223">
    <property type="entry name" value="CCHC-TYPE DOMAIN-CONTAINING PROTEIN"/>
    <property type="match status" value="1"/>
</dbReference>
<reference evidence="2 3" key="1">
    <citation type="journal article" date="2022" name="G3 (Bethesda)">
        <title>Whole-genome sequence and methylome profiling of the almond [Prunus dulcis (Mill.) D.A. Webb] cultivar 'Nonpareil'.</title>
        <authorList>
            <person name="D'Amico-Willman K.M."/>
            <person name="Ouma W.Z."/>
            <person name="Meulia T."/>
            <person name="Sideli G.M."/>
            <person name="Gradziel T.M."/>
            <person name="Fresnedo-Ramirez J."/>
        </authorList>
    </citation>
    <scope>NUCLEOTIDE SEQUENCE [LARGE SCALE GENOMIC DNA]</scope>
    <source>
        <strain evidence="2">Clone GOH B32 T37-40</strain>
    </source>
</reference>
<name>A0AAD4VFD3_PRUDU</name>
<dbReference type="Pfam" id="PF03732">
    <property type="entry name" value="Retrotrans_gag"/>
    <property type="match status" value="1"/>
</dbReference>
<dbReference type="InterPro" id="IPR005162">
    <property type="entry name" value="Retrotrans_gag_dom"/>
</dbReference>
<proteinExistence type="predicted"/>
<protein>
    <recommendedName>
        <fullName evidence="1">Retrotransposon gag domain-containing protein</fullName>
    </recommendedName>
</protein>
<dbReference type="Proteomes" id="UP001054821">
    <property type="component" value="Chromosome 6"/>
</dbReference>
<evidence type="ECO:0000259" key="1">
    <source>
        <dbReference type="Pfam" id="PF03732"/>
    </source>
</evidence>